<accession>A0A1D7YMG3</accession>
<dbReference type="GO" id="GO:0006313">
    <property type="term" value="P:DNA transposition"/>
    <property type="evidence" value="ECO:0007669"/>
    <property type="project" value="InterPro"/>
</dbReference>
<evidence type="ECO:0000313" key="3">
    <source>
        <dbReference type="EMBL" id="AOR36746.1"/>
    </source>
</evidence>
<keyword evidence="4" id="KW-1185">Reference proteome</keyword>
<feature type="compositionally biased region" description="Basic and acidic residues" evidence="1">
    <location>
        <begin position="74"/>
        <end position="87"/>
    </location>
</feature>
<gene>
    <name evidence="3" type="ORF">BFF78_41940</name>
</gene>
<dbReference type="InterPro" id="IPR002525">
    <property type="entry name" value="Transp_IS110-like_N"/>
</dbReference>
<evidence type="ECO:0000313" key="4">
    <source>
        <dbReference type="Proteomes" id="UP000094960"/>
    </source>
</evidence>
<organism evidence="3 4">
    <name type="scientific">Streptomyces fodineus</name>
    <dbReference type="NCBI Taxonomy" id="1904616"/>
    <lineage>
        <taxon>Bacteria</taxon>
        <taxon>Bacillati</taxon>
        <taxon>Actinomycetota</taxon>
        <taxon>Actinomycetes</taxon>
        <taxon>Kitasatosporales</taxon>
        <taxon>Streptomycetaceae</taxon>
        <taxon>Streptomyces</taxon>
    </lineage>
</organism>
<feature type="region of interest" description="Disordered" evidence="1">
    <location>
        <begin position="73"/>
        <end position="102"/>
    </location>
</feature>
<proteinExistence type="predicted"/>
<evidence type="ECO:0000256" key="1">
    <source>
        <dbReference type="SAM" id="MobiDB-lite"/>
    </source>
</evidence>
<dbReference type="Pfam" id="PF01548">
    <property type="entry name" value="DEDD_Tnp_IS110"/>
    <property type="match status" value="1"/>
</dbReference>
<dbReference type="KEGG" id="spun:BFF78_41940"/>
<dbReference type="Proteomes" id="UP000094960">
    <property type="component" value="Chromosome"/>
</dbReference>
<protein>
    <recommendedName>
        <fullName evidence="2">Transposase IS110-like N-terminal domain-containing protein</fullName>
    </recommendedName>
</protein>
<dbReference type="EMBL" id="CP017248">
    <property type="protein sequence ID" value="AOR36746.1"/>
    <property type="molecule type" value="Genomic_DNA"/>
</dbReference>
<dbReference type="GO" id="GO:0003677">
    <property type="term" value="F:DNA binding"/>
    <property type="evidence" value="ECO:0007669"/>
    <property type="project" value="InterPro"/>
</dbReference>
<reference evidence="4" key="1">
    <citation type="submission" date="2016-09" db="EMBL/GenBank/DDBJ databases">
        <title>Streptomyces puniciscabiei strain:TW1S1 Genome sequencing and assembly.</title>
        <authorList>
            <person name="Kim M.-K."/>
            <person name="Kim S.B."/>
        </authorList>
    </citation>
    <scope>NUCLEOTIDE SEQUENCE [LARGE SCALE GENOMIC DNA]</scope>
    <source>
        <strain evidence="4">TW1S1</strain>
    </source>
</reference>
<name>A0A1D7YMG3_9ACTN</name>
<sequence>MNRIWAGIDSGKTHHRCLVLNESGETLLFRRVVNDEPELLKPLDAVLALGDQVTWAVDMVGGEPALLSRPVTHCRHDESDHQRDHNIQLHGPQGYPIPDEHA</sequence>
<feature type="domain" description="Transposase IS110-like N-terminal" evidence="2">
    <location>
        <begin position="6"/>
        <end position="67"/>
    </location>
</feature>
<dbReference type="GO" id="GO:0004803">
    <property type="term" value="F:transposase activity"/>
    <property type="evidence" value="ECO:0007669"/>
    <property type="project" value="InterPro"/>
</dbReference>
<evidence type="ECO:0000259" key="2">
    <source>
        <dbReference type="Pfam" id="PF01548"/>
    </source>
</evidence>
<dbReference type="AlphaFoldDB" id="A0A1D7YMG3"/>